<reference evidence="2" key="1">
    <citation type="journal article" date="2023" name="Mol. Phylogenet. Evol.">
        <title>Genome-scale phylogeny and comparative genomics of the fungal order Sordariales.</title>
        <authorList>
            <person name="Hensen N."/>
            <person name="Bonometti L."/>
            <person name="Westerberg I."/>
            <person name="Brannstrom I.O."/>
            <person name="Guillou S."/>
            <person name="Cros-Aarteil S."/>
            <person name="Calhoun S."/>
            <person name="Haridas S."/>
            <person name="Kuo A."/>
            <person name="Mondo S."/>
            <person name="Pangilinan J."/>
            <person name="Riley R."/>
            <person name="LaButti K."/>
            <person name="Andreopoulos B."/>
            <person name="Lipzen A."/>
            <person name="Chen C."/>
            <person name="Yan M."/>
            <person name="Daum C."/>
            <person name="Ng V."/>
            <person name="Clum A."/>
            <person name="Steindorff A."/>
            <person name="Ohm R.A."/>
            <person name="Martin F."/>
            <person name="Silar P."/>
            <person name="Natvig D.O."/>
            <person name="Lalanne C."/>
            <person name="Gautier V."/>
            <person name="Ament-Velasquez S.L."/>
            <person name="Kruys A."/>
            <person name="Hutchinson M.I."/>
            <person name="Powell A.J."/>
            <person name="Barry K."/>
            <person name="Miller A.N."/>
            <person name="Grigoriev I.V."/>
            <person name="Debuchy R."/>
            <person name="Gladieux P."/>
            <person name="Hiltunen Thoren M."/>
            <person name="Johannesson H."/>
        </authorList>
    </citation>
    <scope>NUCLEOTIDE SEQUENCE</scope>
    <source>
        <strain evidence="2">PSN309</strain>
    </source>
</reference>
<reference evidence="2" key="2">
    <citation type="submission" date="2023-05" db="EMBL/GenBank/DDBJ databases">
        <authorList>
            <consortium name="Lawrence Berkeley National Laboratory"/>
            <person name="Steindorff A."/>
            <person name="Hensen N."/>
            <person name="Bonometti L."/>
            <person name="Westerberg I."/>
            <person name="Brannstrom I.O."/>
            <person name="Guillou S."/>
            <person name="Cros-Aarteil S."/>
            <person name="Calhoun S."/>
            <person name="Haridas S."/>
            <person name="Kuo A."/>
            <person name="Mondo S."/>
            <person name="Pangilinan J."/>
            <person name="Riley R."/>
            <person name="Labutti K."/>
            <person name="Andreopoulos B."/>
            <person name="Lipzen A."/>
            <person name="Chen C."/>
            <person name="Yanf M."/>
            <person name="Daum C."/>
            <person name="Ng V."/>
            <person name="Clum A."/>
            <person name="Ohm R."/>
            <person name="Martin F."/>
            <person name="Silar P."/>
            <person name="Natvig D."/>
            <person name="Lalanne C."/>
            <person name="Gautier V."/>
            <person name="Ament-Velasquez S.L."/>
            <person name="Kruys A."/>
            <person name="Hutchinson M.I."/>
            <person name="Powell A.J."/>
            <person name="Barry K."/>
            <person name="Miller A.N."/>
            <person name="Grigoriev I.V."/>
            <person name="Debuchy R."/>
            <person name="Gladieux P."/>
            <person name="Thoren M.H."/>
            <person name="Johannesson H."/>
        </authorList>
    </citation>
    <scope>NUCLEOTIDE SEQUENCE</scope>
    <source>
        <strain evidence="2">PSN309</strain>
    </source>
</reference>
<evidence type="ECO:0000256" key="1">
    <source>
        <dbReference type="SAM" id="MobiDB-lite"/>
    </source>
</evidence>
<gene>
    <name evidence="2" type="ORF">QBC35DRAFT_458853</name>
</gene>
<accession>A0AAN6X3U6</accession>
<name>A0AAN6X3U6_9PEZI</name>
<organism evidence="2 3">
    <name type="scientific">Podospora australis</name>
    <dbReference type="NCBI Taxonomy" id="1536484"/>
    <lineage>
        <taxon>Eukaryota</taxon>
        <taxon>Fungi</taxon>
        <taxon>Dikarya</taxon>
        <taxon>Ascomycota</taxon>
        <taxon>Pezizomycotina</taxon>
        <taxon>Sordariomycetes</taxon>
        <taxon>Sordariomycetidae</taxon>
        <taxon>Sordariales</taxon>
        <taxon>Podosporaceae</taxon>
        <taxon>Podospora</taxon>
    </lineage>
</organism>
<evidence type="ECO:0000313" key="2">
    <source>
        <dbReference type="EMBL" id="KAK4193136.1"/>
    </source>
</evidence>
<dbReference type="Proteomes" id="UP001302126">
    <property type="component" value="Unassembled WGS sequence"/>
</dbReference>
<feature type="compositionally biased region" description="Acidic residues" evidence="1">
    <location>
        <begin position="25"/>
        <end position="34"/>
    </location>
</feature>
<evidence type="ECO:0000313" key="3">
    <source>
        <dbReference type="Proteomes" id="UP001302126"/>
    </source>
</evidence>
<sequence length="563" mass="64038">MRRNRRRPSAEKVRYPRKRLRLSSEEDSDLDEENPLTLESTPDSIRSRLSEEDSDHDEESSVTLEDIQPRKIMRLPTRGSHSNAAPSLTLESIRDGQRMRISLPANCPKFTARESFCELVQNWRRAILRSYQISENQLQFACDDFSRNGTVTDITYTAVASIQHAGDDQLIKEAVGYIRFKSLQCLGGKGFVEIVNRTARMDPSHLENGDKPMNNNQRQAGDHGAGLKAALLGLICRDRKFNVRCVSDACNWTFASPTRGTLVVQIRRMTGTQKSDDLFMSRVELDASRIPFCPEPGNDLAEVLHDMLIEHHPELADVSDADAHMTQANGSVSEELSLRGLLRAAAEEECKRFQEAPLVTVPGKSFATSVIPMLNASFLSCCYMPEEAEFKFVQLNNSSLRIYRDTPHSFMINDRCLSPVLAYKDLGIEWTQTKTEDLAYYVAKSLFANALSRIDIHNTTPFRPAQWYRDREVTRFERHMLGYMRRQRPTVEGYGKPPQMGANVFWDCSKPWHSTVQMQVHSTASCHHLMGNPPCIKGCNIMQLSNMQEMNAESVSWVFIRIF</sequence>
<comment type="caution">
    <text evidence="2">The sequence shown here is derived from an EMBL/GenBank/DDBJ whole genome shotgun (WGS) entry which is preliminary data.</text>
</comment>
<protein>
    <submittedName>
        <fullName evidence="2">Uncharacterized protein</fullName>
    </submittedName>
</protein>
<proteinExistence type="predicted"/>
<feature type="region of interest" description="Disordered" evidence="1">
    <location>
        <begin position="1"/>
        <end position="90"/>
    </location>
</feature>
<feature type="compositionally biased region" description="Polar residues" evidence="1">
    <location>
        <begin position="79"/>
        <end position="90"/>
    </location>
</feature>
<dbReference type="EMBL" id="MU864352">
    <property type="protein sequence ID" value="KAK4193136.1"/>
    <property type="molecule type" value="Genomic_DNA"/>
</dbReference>
<keyword evidence="3" id="KW-1185">Reference proteome</keyword>
<dbReference type="AlphaFoldDB" id="A0AAN6X3U6"/>